<feature type="compositionally biased region" description="Low complexity" evidence="1">
    <location>
        <begin position="350"/>
        <end position="360"/>
    </location>
</feature>
<feature type="compositionally biased region" description="Basic and acidic residues" evidence="1">
    <location>
        <begin position="284"/>
        <end position="322"/>
    </location>
</feature>
<reference evidence="2 3" key="1">
    <citation type="submission" date="2018-04" db="EMBL/GenBank/DDBJ databases">
        <authorList>
            <person name="Zhang X."/>
            <person name="Yuan J."/>
            <person name="Li F."/>
            <person name="Xiang J."/>
        </authorList>
    </citation>
    <scope>NUCLEOTIDE SEQUENCE [LARGE SCALE GENOMIC DNA]</scope>
    <source>
        <tissue evidence="2">Muscle</tissue>
    </source>
</reference>
<feature type="compositionally biased region" description="Basic and acidic residues" evidence="1">
    <location>
        <begin position="20"/>
        <end position="29"/>
    </location>
</feature>
<reference evidence="2 3" key="2">
    <citation type="submission" date="2019-01" db="EMBL/GenBank/DDBJ databases">
        <title>The decoding of complex shrimp genome reveals the adaptation for benthos swimmer, frequently molting mechanism and breeding impact on genome.</title>
        <authorList>
            <person name="Sun Y."/>
            <person name="Gao Y."/>
            <person name="Yu Y."/>
        </authorList>
    </citation>
    <scope>NUCLEOTIDE SEQUENCE [LARGE SCALE GENOMIC DNA]</scope>
    <source>
        <tissue evidence="2">Muscle</tissue>
    </source>
</reference>
<dbReference type="EMBL" id="QCYY01003134">
    <property type="protein sequence ID" value="ROT65138.1"/>
    <property type="molecule type" value="Genomic_DNA"/>
</dbReference>
<dbReference type="Proteomes" id="UP000283509">
    <property type="component" value="Unassembled WGS sequence"/>
</dbReference>
<sequence length="558" mass="59222">MLMGQKITDDISSASHRALHMKEHPDYKYRPRRKAKSLAKKDSRYHFQLPMFQPMLEGLRPFYPPPHLLAAHGAPGGSDKSPGELPRPLLPPPPMFPPHLAGLPYPSMDPILSRLSSPDALALSKLSSQDSLALSKMAQTESSLFSRLAPHDMFGLSRLSSPPLSSHLSASHGASSSGLPSSAAGPSLGSPGLSSPSAHPSSPSLTSSSLASPIPKYPPEVPVVSVMSRLPLESPYLGLTTRDLEHLRLQHLQSLERERRIREGLAASPPPSRSRSPSPSSPKIDVDCRSRESSPSRSPIDIEHPPSEQGAFRRFEDSVAHDEDPEASSSEEARAFTRYSERKSSETDAEAPPAKSASPPTTLRLPPHPFSPAALASSLYSHHHAAASPSAVVSAADLAFYSIRKANVSLFTGSYLGSCVYPSGAPVGYHHDPAGRPLLLPGAAGGEVPLRLPADALALLSLAALGRAVKGGAGVLVAPDRGGRRPRLPAPGLKLKEKRCLSHFGLASFPPTSFVGSRVVTASAVSIIPSGVCKIGVLGSRLISMTTTQECKRNFLRS</sequence>
<organism evidence="2 3">
    <name type="scientific">Penaeus vannamei</name>
    <name type="common">Whiteleg shrimp</name>
    <name type="synonym">Litopenaeus vannamei</name>
    <dbReference type="NCBI Taxonomy" id="6689"/>
    <lineage>
        <taxon>Eukaryota</taxon>
        <taxon>Metazoa</taxon>
        <taxon>Ecdysozoa</taxon>
        <taxon>Arthropoda</taxon>
        <taxon>Crustacea</taxon>
        <taxon>Multicrustacea</taxon>
        <taxon>Malacostraca</taxon>
        <taxon>Eumalacostraca</taxon>
        <taxon>Eucarida</taxon>
        <taxon>Decapoda</taxon>
        <taxon>Dendrobranchiata</taxon>
        <taxon>Penaeoidea</taxon>
        <taxon>Penaeidae</taxon>
        <taxon>Penaeus</taxon>
    </lineage>
</organism>
<feature type="compositionally biased region" description="Basic and acidic residues" evidence="1">
    <location>
        <begin position="331"/>
        <end position="346"/>
    </location>
</feature>
<keyword evidence="3" id="KW-1185">Reference proteome</keyword>
<feature type="compositionally biased region" description="Low complexity" evidence="1">
    <location>
        <begin position="273"/>
        <end position="282"/>
    </location>
</feature>
<feature type="region of interest" description="Disordered" evidence="1">
    <location>
        <begin position="263"/>
        <end position="368"/>
    </location>
</feature>
<feature type="region of interest" description="Disordered" evidence="1">
    <location>
        <begin position="162"/>
        <end position="212"/>
    </location>
</feature>
<evidence type="ECO:0000313" key="3">
    <source>
        <dbReference type="Proteomes" id="UP000283509"/>
    </source>
</evidence>
<proteinExistence type="predicted"/>
<evidence type="ECO:0000313" key="2">
    <source>
        <dbReference type="EMBL" id="ROT65138.1"/>
    </source>
</evidence>
<dbReference type="AlphaFoldDB" id="A0A423SLL1"/>
<feature type="region of interest" description="Disordered" evidence="1">
    <location>
        <begin position="1"/>
        <end position="40"/>
    </location>
</feature>
<comment type="caution">
    <text evidence="2">The sequence shown here is derived from an EMBL/GenBank/DDBJ whole genome shotgun (WGS) entry which is preliminary data.</text>
</comment>
<protein>
    <submittedName>
        <fullName evidence="2">Putative transcription factor Sox-21-A</fullName>
    </submittedName>
</protein>
<gene>
    <name evidence="2" type="ORF">C7M84_016908</name>
</gene>
<accession>A0A423SLL1</accession>
<name>A0A423SLL1_PENVA</name>
<evidence type="ECO:0000256" key="1">
    <source>
        <dbReference type="SAM" id="MobiDB-lite"/>
    </source>
</evidence>
<feature type="region of interest" description="Disordered" evidence="1">
    <location>
        <begin position="70"/>
        <end position="95"/>
    </location>
</feature>
<dbReference type="OrthoDB" id="1919336at2759"/>